<gene>
    <name evidence="1" type="ORF">E4U42_003807</name>
</gene>
<organism evidence="1 2">
    <name type="scientific">Claviceps africana</name>
    <dbReference type="NCBI Taxonomy" id="83212"/>
    <lineage>
        <taxon>Eukaryota</taxon>
        <taxon>Fungi</taxon>
        <taxon>Dikarya</taxon>
        <taxon>Ascomycota</taxon>
        <taxon>Pezizomycotina</taxon>
        <taxon>Sordariomycetes</taxon>
        <taxon>Hypocreomycetidae</taxon>
        <taxon>Hypocreales</taxon>
        <taxon>Clavicipitaceae</taxon>
        <taxon>Claviceps</taxon>
    </lineage>
</organism>
<dbReference type="EMBL" id="SRPY01000323">
    <property type="protein sequence ID" value="KAG5925927.1"/>
    <property type="molecule type" value="Genomic_DNA"/>
</dbReference>
<sequence length="66" mass="7418">MSRSWVEGLRSRERTAFSAPARDGTDLDGGYSYRPTVVVSASSDECLADDWFGQGNRTGSLWLTWW</sequence>
<evidence type="ECO:0000313" key="1">
    <source>
        <dbReference type="EMBL" id="KAG5925927.1"/>
    </source>
</evidence>
<name>A0A8K0J694_9HYPO</name>
<protein>
    <submittedName>
        <fullName evidence="1">Uncharacterized protein</fullName>
    </submittedName>
</protein>
<dbReference type="AlphaFoldDB" id="A0A8K0J694"/>
<reference evidence="1" key="1">
    <citation type="journal article" date="2020" name="bioRxiv">
        <title>Whole genome comparisons of ergot fungi reveals the divergence and evolution of species within the genus Claviceps are the result of varying mechanisms driving genome evolution and host range expansion.</title>
        <authorList>
            <person name="Wyka S.A."/>
            <person name="Mondo S.J."/>
            <person name="Liu M."/>
            <person name="Dettman J."/>
            <person name="Nalam V."/>
            <person name="Broders K.D."/>
        </authorList>
    </citation>
    <scope>NUCLEOTIDE SEQUENCE</scope>
    <source>
        <strain evidence="1">CCC 489</strain>
    </source>
</reference>
<dbReference type="Proteomes" id="UP000811619">
    <property type="component" value="Unassembled WGS sequence"/>
</dbReference>
<comment type="caution">
    <text evidence="1">The sequence shown here is derived from an EMBL/GenBank/DDBJ whole genome shotgun (WGS) entry which is preliminary data.</text>
</comment>
<keyword evidence="2" id="KW-1185">Reference proteome</keyword>
<accession>A0A8K0J694</accession>
<proteinExistence type="predicted"/>
<evidence type="ECO:0000313" key="2">
    <source>
        <dbReference type="Proteomes" id="UP000811619"/>
    </source>
</evidence>